<dbReference type="EMBL" id="BT124317">
    <property type="protein sequence ID" value="ADE77578.1"/>
    <property type="molecule type" value="mRNA"/>
</dbReference>
<dbReference type="AlphaFoldDB" id="D5ADF9"/>
<reference evidence="1" key="1">
    <citation type="submission" date="2010-04" db="EMBL/GenBank/DDBJ databases">
        <authorList>
            <person name="Reid K.E."/>
            <person name="Liao N."/>
            <person name="Chan S."/>
            <person name="Docking R."/>
            <person name="Taylor G."/>
            <person name="Moore R."/>
            <person name="Mayo M."/>
            <person name="Munro S."/>
            <person name="King J."/>
            <person name="Yanchuk A."/>
            <person name="Holt R."/>
            <person name="Jones S."/>
            <person name="Marra M."/>
            <person name="Ritland C.E."/>
            <person name="Ritland K."/>
            <person name="Bohlmann J."/>
        </authorList>
    </citation>
    <scope>NUCLEOTIDE SEQUENCE</scope>
    <source>
        <tissue evidence="1">Bud</tissue>
    </source>
</reference>
<proteinExistence type="evidence at transcript level"/>
<protein>
    <submittedName>
        <fullName evidence="1">Uncharacterized protein</fullName>
    </submittedName>
</protein>
<name>D5ADF9_PICSI</name>
<accession>D5ADF9</accession>
<evidence type="ECO:0000313" key="1">
    <source>
        <dbReference type="EMBL" id="ADE77578.1"/>
    </source>
</evidence>
<sequence length="49" mass="5503">MNEKCVTCEGVTKPFFSEETSSSRHLDVAAAQQFCYGPCTIIVWNQSRC</sequence>
<organism evidence="1">
    <name type="scientific">Picea sitchensis</name>
    <name type="common">Sitka spruce</name>
    <name type="synonym">Pinus sitchensis</name>
    <dbReference type="NCBI Taxonomy" id="3332"/>
    <lineage>
        <taxon>Eukaryota</taxon>
        <taxon>Viridiplantae</taxon>
        <taxon>Streptophyta</taxon>
        <taxon>Embryophyta</taxon>
        <taxon>Tracheophyta</taxon>
        <taxon>Spermatophyta</taxon>
        <taxon>Pinopsida</taxon>
        <taxon>Pinidae</taxon>
        <taxon>Conifers I</taxon>
        <taxon>Pinales</taxon>
        <taxon>Pinaceae</taxon>
        <taxon>Picea</taxon>
    </lineage>
</organism>